<organism evidence="10 11">
    <name type="scientific">Nocardia sputorum</name>
    <dbReference type="NCBI Taxonomy" id="2984338"/>
    <lineage>
        <taxon>Bacteria</taxon>
        <taxon>Bacillati</taxon>
        <taxon>Actinomycetota</taxon>
        <taxon>Actinomycetes</taxon>
        <taxon>Mycobacteriales</taxon>
        <taxon>Nocardiaceae</taxon>
        <taxon>Nocardia</taxon>
    </lineage>
</organism>
<dbReference type="Proteomes" id="UP001317870">
    <property type="component" value="Chromosome"/>
</dbReference>
<feature type="region of interest" description="Disordered" evidence="7">
    <location>
        <begin position="565"/>
        <end position="586"/>
    </location>
</feature>
<evidence type="ECO:0000313" key="10">
    <source>
        <dbReference type="EMBL" id="BDT99267.1"/>
    </source>
</evidence>
<dbReference type="EMBL" id="AP026978">
    <property type="protein sequence ID" value="BDT99267.1"/>
    <property type="molecule type" value="Genomic_DNA"/>
</dbReference>
<proteinExistence type="inferred from homology"/>
<keyword evidence="11" id="KW-1185">Reference proteome</keyword>
<protein>
    <recommendedName>
        <fullName evidence="9">Type VII secretion system protein EccE domain-containing protein</fullName>
    </recommendedName>
</protein>
<feature type="domain" description="Type VII secretion system protein EccE" evidence="9">
    <location>
        <begin position="202"/>
        <end position="298"/>
    </location>
</feature>
<evidence type="ECO:0000256" key="3">
    <source>
        <dbReference type="ARBA" id="ARBA00022475"/>
    </source>
</evidence>
<gene>
    <name evidence="10" type="ORF">IFM12276_22960</name>
</gene>
<dbReference type="InterPro" id="IPR050051">
    <property type="entry name" value="EccE_dom"/>
</dbReference>
<evidence type="ECO:0000256" key="2">
    <source>
        <dbReference type="ARBA" id="ARBA00007759"/>
    </source>
</evidence>
<reference evidence="10 11" key="1">
    <citation type="submission" date="2022-11" db="EMBL/GenBank/DDBJ databases">
        <title>Genome Sequencing of Nocardia sp. ON39_IFM12276 and assembly.</title>
        <authorList>
            <person name="Shimojima M."/>
            <person name="Toyokawa M."/>
            <person name="Uesaka K."/>
        </authorList>
    </citation>
    <scope>NUCLEOTIDE SEQUENCE [LARGE SCALE GENOMIC DNA]</scope>
    <source>
        <strain evidence="10 11">IFM 12276</strain>
    </source>
</reference>
<comment type="subcellular location">
    <subcellularLocation>
        <location evidence="1">Cell membrane</location>
    </subcellularLocation>
</comment>
<evidence type="ECO:0000256" key="6">
    <source>
        <dbReference type="ARBA" id="ARBA00023136"/>
    </source>
</evidence>
<accession>A0ABM8CWA3</accession>
<sequence length="586" mass="61240">MNNETTPPEKTEETSRTPAPGVVRRDIFTRMPMAVVLPSAGAGAASATAVIALGGSVRIAVAVGIGIALIGSARVRRTNIWRILGMRIALKWRNRRIGASSSRTEPFDVDIPGSGGERCGMRWDGEHLITMLRLGPTSVRPTMLGATRIRAGSAICLADVARCLAQFDIRLAAVDVVTLGVRTRGPHTVVPHYEKLLGPLPAAADQSVRLVLRFDPLDNVGAIDNRGSGQDGVVRTALVATRRVAGRLATRGVRVSLMTAAELAAAESAALHETDPALWSEDWSTLRSGGIELAGYAIRPHRLDPAALAGVWAVSGRSMLTRLRLTPAGDSEGLARRGNAVALTALVRQDLAGVGRHEAQNTPADLGHLLLSGRQRQVLLDDGDLGPSVARHAIPAALTQFSVPVSGCGQVIGATDDGLGVAVPLFGPTVRRVEIVGSLRLTQLMVLRAIAVGAQVIVHSSRPQEWAGLVEAVAAPAALSVPTPENASQHAAAATMIVYDGVASAGQVLEATAVHVRSTGECTTSLMGADVALIEFAAQPGRVLIRCSGEELAVRVVSIPEEAGFLGEATPSPEVEPEPEPELQSA</sequence>
<comment type="similarity">
    <text evidence="2">Belongs to the EccE family.</text>
</comment>
<keyword evidence="3" id="KW-1003">Cell membrane</keyword>
<evidence type="ECO:0000259" key="9">
    <source>
        <dbReference type="Pfam" id="PF11203"/>
    </source>
</evidence>
<keyword evidence="4 8" id="KW-0812">Transmembrane</keyword>
<evidence type="ECO:0000256" key="7">
    <source>
        <dbReference type="SAM" id="MobiDB-lite"/>
    </source>
</evidence>
<keyword evidence="6 8" id="KW-0472">Membrane</keyword>
<evidence type="ECO:0000256" key="4">
    <source>
        <dbReference type="ARBA" id="ARBA00022692"/>
    </source>
</evidence>
<name>A0ABM8CWA3_9NOCA</name>
<evidence type="ECO:0000313" key="11">
    <source>
        <dbReference type="Proteomes" id="UP001317870"/>
    </source>
</evidence>
<dbReference type="InterPro" id="IPR021368">
    <property type="entry name" value="T7SS_EccE"/>
</dbReference>
<keyword evidence="5 8" id="KW-1133">Transmembrane helix</keyword>
<feature type="compositionally biased region" description="Acidic residues" evidence="7">
    <location>
        <begin position="575"/>
        <end position="586"/>
    </location>
</feature>
<dbReference type="NCBIfam" id="TIGR03923">
    <property type="entry name" value="T7SS_EccE"/>
    <property type="match status" value="1"/>
</dbReference>
<dbReference type="Pfam" id="PF11203">
    <property type="entry name" value="EccE"/>
    <property type="match status" value="1"/>
</dbReference>
<evidence type="ECO:0000256" key="5">
    <source>
        <dbReference type="ARBA" id="ARBA00022989"/>
    </source>
</evidence>
<feature type="region of interest" description="Disordered" evidence="7">
    <location>
        <begin position="1"/>
        <end position="20"/>
    </location>
</feature>
<evidence type="ECO:0000256" key="8">
    <source>
        <dbReference type="SAM" id="Phobius"/>
    </source>
</evidence>
<feature type="transmembrane region" description="Helical" evidence="8">
    <location>
        <begin position="34"/>
        <end position="53"/>
    </location>
</feature>
<evidence type="ECO:0000256" key="1">
    <source>
        <dbReference type="ARBA" id="ARBA00004236"/>
    </source>
</evidence>